<feature type="domain" description="Integrase catalytic" evidence="1">
    <location>
        <begin position="1"/>
        <end position="127"/>
    </location>
</feature>
<dbReference type="Pfam" id="PF00665">
    <property type="entry name" value="rve"/>
    <property type="match status" value="1"/>
</dbReference>
<dbReference type="AlphaFoldDB" id="A0A4Z2D5N5"/>
<feature type="non-terminal residue" evidence="2">
    <location>
        <position position="268"/>
    </location>
</feature>
<dbReference type="InterPro" id="IPR050951">
    <property type="entry name" value="Retrovirus_Pol_polyprotein"/>
</dbReference>
<name>A0A4Z2D5N5_SCHJA</name>
<evidence type="ECO:0000259" key="1">
    <source>
        <dbReference type="PROSITE" id="PS50994"/>
    </source>
</evidence>
<keyword evidence="3" id="KW-1185">Reference proteome</keyword>
<dbReference type="GO" id="GO:0015074">
    <property type="term" value="P:DNA integration"/>
    <property type="evidence" value="ECO:0007669"/>
    <property type="project" value="InterPro"/>
</dbReference>
<dbReference type="Gene3D" id="3.30.420.10">
    <property type="entry name" value="Ribonuclease H-like superfamily/Ribonuclease H"/>
    <property type="match status" value="1"/>
</dbReference>
<dbReference type="SUPFAM" id="SSF53098">
    <property type="entry name" value="Ribonuclease H-like"/>
    <property type="match status" value="1"/>
</dbReference>
<protein>
    <recommendedName>
        <fullName evidence="1">Integrase catalytic domain-containing protein</fullName>
    </recommendedName>
</protein>
<dbReference type="EMBL" id="SKCS01000282">
    <property type="protein sequence ID" value="TNN11794.1"/>
    <property type="molecule type" value="Genomic_DNA"/>
</dbReference>
<gene>
    <name evidence="2" type="ORF">EWB00_004294</name>
</gene>
<dbReference type="STRING" id="6182.A0A4Z2D5N5"/>
<reference evidence="2 3" key="1">
    <citation type="submission" date="2019-03" db="EMBL/GenBank/DDBJ databases">
        <title>An improved genome assembly of the fluke Schistosoma japonicum.</title>
        <authorList>
            <person name="Hu W."/>
            <person name="Luo F."/>
            <person name="Yin M."/>
            <person name="Mo X."/>
            <person name="Sun C."/>
            <person name="Wu Q."/>
            <person name="Zhu B."/>
            <person name="Xiang M."/>
            <person name="Wang J."/>
            <person name="Wang Y."/>
            <person name="Zhang T."/>
            <person name="Xu B."/>
            <person name="Zheng H."/>
            <person name="Feng Z."/>
        </authorList>
    </citation>
    <scope>NUCLEOTIDE SEQUENCE [LARGE SCALE GENOMIC DNA]</scope>
    <source>
        <strain evidence="2">HuSjv2</strain>
        <tissue evidence="2">Worms</tissue>
    </source>
</reference>
<proteinExistence type="predicted"/>
<dbReference type="PANTHER" id="PTHR37984:SF5">
    <property type="entry name" value="PROTEIN NYNRIN-LIKE"/>
    <property type="match status" value="1"/>
</dbReference>
<dbReference type="InterPro" id="IPR001584">
    <property type="entry name" value="Integrase_cat-core"/>
</dbReference>
<evidence type="ECO:0000313" key="2">
    <source>
        <dbReference type="EMBL" id="TNN11794.1"/>
    </source>
</evidence>
<organism evidence="2 3">
    <name type="scientific">Schistosoma japonicum</name>
    <name type="common">Blood fluke</name>
    <dbReference type="NCBI Taxonomy" id="6182"/>
    <lineage>
        <taxon>Eukaryota</taxon>
        <taxon>Metazoa</taxon>
        <taxon>Spiralia</taxon>
        <taxon>Lophotrochozoa</taxon>
        <taxon>Platyhelminthes</taxon>
        <taxon>Trematoda</taxon>
        <taxon>Digenea</taxon>
        <taxon>Strigeidida</taxon>
        <taxon>Schistosomatoidea</taxon>
        <taxon>Schistosomatidae</taxon>
        <taxon>Schistosoma</taxon>
    </lineage>
</organism>
<dbReference type="PROSITE" id="PS50994">
    <property type="entry name" value="INTEGRASE"/>
    <property type="match status" value="1"/>
</dbReference>
<dbReference type="OrthoDB" id="6267417at2759"/>
<dbReference type="GO" id="GO:0003676">
    <property type="term" value="F:nucleic acid binding"/>
    <property type="evidence" value="ECO:0007669"/>
    <property type="project" value="InterPro"/>
</dbReference>
<accession>A0A4Z2D5N5</accession>
<dbReference type="InterPro" id="IPR012337">
    <property type="entry name" value="RNaseH-like_sf"/>
</dbReference>
<feature type="non-terminal residue" evidence="2">
    <location>
        <position position="1"/>
    </location>
</feature>
<dbReference type="PANTHER" id="PTHR37984">
    <property type="entry name" value="PROTEIN CBG26694"/>
    <property type="match status" value="1"/>
</dbReference>
<dbReference type="InterPro" id="IPR036397">
    <property type="entry name" value="RNaseH_sf"/>
</dbReference>
<comment type="caution">
    <text evidence="2">The sequence shown here is derived from an EMBL/GenBank/DDBJ whole genome shotgun (WGS) entry which is preliminary data.</text>
</comment>
<sequence length="268" mass="30681">AFSKWPEIFSVVPPSTTKTLQILSEIFSRNGLPDMIVSDNGSQFTSSQFQEFCRRLGIIHYRSPPYHPQSNGQAERFVDTFKRALLKSKGEETSMESLQNFLFVYRTTPSDALPEQKSPAEALMGRKLKTIHKLMLPSRTTRKVIEKLPAYEVGCPVYARDYRPNHSPWMEARVVERRGQVMYEVDVKGERWTRHRNQLRKRAAADCSTSTRNLPLEVLGMLDPQNSLGKPVIFVILLCKFEFPVFAPKIPLLIFSSCFPLGKTLNLI</sequence>
<dbReference type="Proteomes" id="UP000311919">
    <property type="component" value="Unassembled WGS sequence"/>
</dbReference>
<evidence type="ECO:0000313" key="3">
    <source>
        <dbReference type="Proteomes" id="UP000311919"/>
    </source>
</evidence>